<dbReference type="Proteomes" id="UP000219068">
    <property type="component" value="Unassembled WGS sequence"/>
</dbReference>
<organism evidence="1 2">
    <name type="scientific">Thalassospira xiamenensis</name>
    <dbReference type="NCBI Taxonomy" id="220697"/>
    <lineage>
        <taxon>Bacteria</taxon>
        <taxon>Pseudomonadati</taxon>
        <taxon>Pseudomonadota</taxon>
        <taxon>Alphaproteobacteria</taxon>
        <taxon>Rhodospirillales</taxon>
        <taxon>Thalassospiraceae</taxon>
        <taxon>Thalassospira</taxon>
    </lineage>
</organism>
<dbReference type="EMBL" id="OBMM01000005">
    <property type="protein sequence ID" value="SOC26698.1"/>
    <property type="molecule type" value="Genomic_DNA"/>
</dbReference>
<reference evidence="1 2" key="1">
    <citation type="submission" date="2017-08" db="EMBL/GenBank/DDBJ databases">
        <authorList>
            <person name="de Groot N.N."/>
        </authorList>
    </citation>
    <scope>NUCLEOTIDE SEQUENCE [LARGE SCALE GENOMIC DNA]</scope>
    <source>
        <strain evidence="1 2">USBA 78</strain>
    </source>
</reference>
<sequence>MSKSPDVVQTELPDNKRTYVGNVEYVQAEGATLDGMRINARKSPLSKRGDMRLVWVNEGDLLMAQMHTEEKDENSTA</sequence>
<proteinExistence type="predicted"/>
<gene>
    <name evidence="1" type="ORF">SAMN05428964_105175</name>
</gene>
<dbReference type="RefSeq" id="WP_097052740.1">
    <property type="nucleotide sequence ID" value="NZ_OBMM01000005.1"/>
</dbReference>
<accession>A0A285TST4</accession>
<evidence type="ECO:0000313" key="2">
    <source>
        <dbReference type="Proteomes" id="UP000219068"/>
    </source>
</evidence>
<dbReference type="AlphaFoldDB" id="A0A285TST4"/>
<name>A0A285TST4_9PROT</name>
<protein>
    <submittedName>
        <fullName evidence="1">Uncharacterized protein</fullName>
    </submittedName>
</protein>
<evidence type="ECO:0000313" key="1">
    <source>
        <dbReference type="EMBL" id="SOC26698.1"/>
    </source>
</evidence>